<dbReference type="AlphaFoldDB" id="A0AAE3F019"/>
<dbReference type="RefSeq" id="WP_317903950.1">
    <property type="nucleotide sequence ID" value="NZ_JAIRBC010000047.1"/>
</dbReference>
<dbReference type="EMBL" id="JAIRBC010000047">
    <property type="protein sequence ID" value="MCG2462817.1"/>
    <property type="molecule type" value="Genomic_DNA"/>
</dbReference>
<comment type="caution">
    <text evidence="3">The sequence shown here is derived from an EMBL/GenBank/DDBJ whole genome shotgun (WGS) entry which is preliminary data.</text>
</comment>
<gene>
    <name evidence="3" type="ORF">K8352_18785</name>
</gene>
<evidence type="ECO:0000313" key="3">
    <source>
        <dbReference type="EMBL" id="MCG2462817.1"/>
    </source>
</evidence>
<evidence type="ECO:0008006" key="5">
    <source>
        <dbReference type="Google" id="ProtNLM"/>
    </source>
</evidence>
<name>A0AAE3F019_9FLAO</name>
<evidence type="ECO:0000256" key="1">
    <source>
        <dbReference type="SAM" id="MobiDB-lite"/>
    </source>
</evidence>
<feature type="compositionally biased region" description="Basic and acidic residues" evidence="1">
    <location>
        <begin position="266"/>
        <end position="275"/>
    </location>
</feature>
<protein>
    <recommendedName>
        <fullName evidence="5">Multidrug transporter</fullName>
    </recommendedName>
</protein>
<feature type="chain" id="PRO_5041989058" description="Multidrug transporter" evidence="2">
    <location>
        <begin position="19"/>
        <end position="409"/>
    </location>
</feature>
<feature type="signal peptide" evidence="2">
    <location>
        <begin position="1"/>
        <end position="18"/>
    </location>
</feature>
<sequence>MKNLRMFLSMAAVAGVLASCSKDNNPAPTLEQKDGIIMSTTDPDFDPADLHGKVQGDITLSAVTAYTLTGSLEVEEPSTLTIEAGTTIKAHAASESDRTKLYITIAPGAKIMADGTAAAPITMTSDDANPKAGAWGGLLIAGKARQNKNDGGAAVAEVGDGLTYGGNDDTDNSGVIKYVILKYTGSAINSESEFNGFTFYAVGSGTTVENIAVFNGADDGMEFFGGTVNVKNGLGVNVKDDIFDWTDGWRGTATNFYGVREDGFDLESEDPRGLEGDSNENDNMATPRSNPTFDGLTLVNKSSSVAFKDGIKLRRGTDITIKNALLMLSGSAGAGTFINLTDGKGPANMVSINITSADYTIADVVNAQSASDENGGVPASTVDISNVIVGSGNSGADSSVFAWTGFVNF</sequence>
<feature type="region of interest" description="Disordered" evidence="1">
    <location>
        <begin position="266"/>
        <end position="292"/>
    </location>
</feature>
<keyword evidence="4" id="KW-1185">Reference proteome</keyword>
<proteinExistence type="predicted"/>
<evidence type="ECO:0000256" key="2">
    <source>
        <dbReference type="SAM" id="SignalP"/>
    </source>
</evidence>
<keyword evidence="2" id="KW-0732">Signal</keyword>
<organism evidence="3 4">
    <name type="scientific">Cerina litoralis</name>
    <dbReference type="NCBI Taxonomy" id="2874477"/>
    <lineage>
        <taxon>Bacteria</taxon>
        <taxon>Pseudomonadati</taxon>
        <taxon>Bacteroidota</taxon>
        <taxon>Flavobacteriia</taxon>
        <taxon>Flavobacteriales</taxon>
        <taxon>Flavobacteriaceae</taxon>
        <taxon>Cerina</taxon>
    </lineage>
</organism>
<dbReference type="PANTHER" id="PTHR41339:SF1">
    <property type="entry name" value="SECRETED PROTEIN"/>
    <property type="match status" value="1"/>
</dbReference>
<accession>A0AAE3F019</accession>
<feature type="compositionally biased region" description="Polar residues" evidence="1">
    <location>
        <begin position="281"/>
        <end position="292"/>
    </location>
</feature>
<dbReference type="PANTHER" id="PTHR41339">
    <property type="entry name" value="LIPL48"/>
    <property type="match status" value="1"/>
</dbReference>
<reference evidence="3" key="1">
    <citation type="submission" date="2023-02" db="EMBL/GenBank/DDBJ databases">
        <title>Genome of Flavobacteriaceae gen. nov. sp. strain F89.</title>
        <authorList>
            <person name="Wang Y."/>
        </authorList>
    </citation>
    <scope>NUCLEOTIDE SEQUENCE</scope>
    <source>
        <strain evidence="3">F89</strain>
    </source>
</reference>
<dbReference type="PROSITE" id="PS51257">
    <property type="entry name" value="PROKAR_LIPOPROTEIN"/>
    <property type="match status" value="1"/>
</dbReference>
<dbReference type="Proteomes" id="UP001200642">
    <property type="component" value="Unassembled WGS sequence"/>
</dbReference>
<evidence type="ECO:0000313" key="4">
    <source>
        <dbReference type="Proteomes" id="UP001200642"/>
    </source>
</evidence>